<dbReference type="Pfam" id="PF00172">
    <property type="entry name" value="Zn_clus"/>
    <property type="match status" value="1"/>
</dbReference>
<dbReference type="AlphaFoldDB" id="A0AAD7JGG7"/>
<dbReference type="InterPro" id="IPR001138">
    <property type="entry name" value="Zn2Cys6_DnaBD"/>
</dbReference>
<reference evidence="3" key="1">
    <citation type="submission" date="2023-03" db="EMBL/GenBank/DDBJ databases">
        <title>Massive genome expansion in bonnet fungi (Mycena s.s.) driven by repeated elements and novel gene families across ecological guilds.</title>
        <authorList>
            <consortium name="Lawrence Berkeley National Laboratory"/>
            <person name="Harder C.B."/>
            <person name="Miyauchi S."/>
            <person name="Viragh M."/>
            <person name="Kuo A."/>
            <person name="Thoen E."/>
            <person name="Andreopoulos B."/>
            <person name="Lu D."/>
            <person name="Skrede I."/>
            <person name="Drula E."/>
            <person name="Henrissat B."/>
            <person name="Morin E."/>
            <person name="Kohler A."/>
            <person name="Barry K."/>
            <person name="LaButti K."/>
            <person name="Morin E."/>
            <person name="Salamov A."/>
            <person name="Lipzen A."/>
            <person name="Mereny Z."/>
            <person name="Hegedus B."/>
            <person name="Baldrian P."/>
            <person name="Stursova M."/>
            <person name="Weitz H."/>
            <person name="Taylor A."/>
            <person name="Grigoriev I.V."/>
            <person name="Nagy L.G."/>
            <person name="Martin F."/>
            <person name="Kauserud H."/>
        </authorList>
    </citation>
    <scope>NUCLEOTIDE SEQUENCE</scope>
    <source>
        <strain evidence="3">CBHHK182m</strain>
    </source>
</reference>
<dbReference type="Gene3D" id="4.10.240.10">
    <property type="entry name" value="Zn(2)-C6 fungal-type DNA-binding domain"/>
    <property type="match status" value="1"/>
</dbReference>
<dbReference type="CDD" id="cd00067">
    <property type="entry name" value="GAL4"/>
    <property type="match status" value="1"/>
</dbReference>
<dbReference type="SUPFAM" id="SSF57701">
    <property type="entry name" value="Zn2/Cys6 DNA-binding domain"/>
    <property type="match status" value="1"/>
</dbReference>
<dbReference type="PROSITE" id="PS50048">
    <property type="entry name" value="ZN2_CY6_FUNGAL_2"/>
    <property type="match status" value="1"/>
</dbReference>
<evidence type="ECO:0000256" key="1">
    <source>
        <dbReference type="SAM" id="MobiDB-lite"/>
    </source>
</evidence>
<dbReference type="EMBL" id="JARKIB010000028">
    <property type="protein sequence ID" value="KAJ7764281.1"/>
    <property type="molecule type" value="Genomic_DNA"/>
</dbReference>
<proteinExistence type="predicted"/>
<sequence>MSRSPPPTSIRLGPSKVALKGPRSRGLIACRICRQRKMRCITTERPPTQPCEHCKKNGLQCDGLDAQGSASRTAPSPITPLSWTPGTSPDLSSRRASPRIPAHQPPLILNPAPRLDTGYTITVPVGLHPNAYSAYQDHNPPSPPVASRQNNPRYDVQALHARQYLASRKRSLTRDPAAHLTTHNDAGYYPDYDFPAQEFLEWPPEST</sequence>
<dbReference type="PROSITE" id="PS00463">
    <property type="entry name" value="ZN2_CY6_FUNGAL_1"/>
    <property type="match status" value="1"/>
</dbReference>
<evidence type="ECO:0000313" key="3">
    <source>
        <dbReference type="EMBL" id="KAJ7764281.1"/>
    </source>
</evidence>
<dbReference type="GO" id="GO:0000981">
    <property type="term" value="F:DNA-binding transcription factor activity, RNA polymerase II-specific"/>
    <property type="evidence" value="ECO:0007669"/>
    <property type="project" value="InterPro"/>
</dbReference>
<protein>
    <recommendedName>
        <fullName evidence="2">Zn(2)-C6 fungal-type domain-containing protein</fullName>
    </recommendedName>
</protein>
<dbReference type="SMART" id="SM00066">
    <property type="entry name" value="GAL4"/>
    <property type="match status" value="1"/>
</dbReference>
<evidence type="ECO:0000259" key="2">
    <source>
        <dbReference type="PROSITE" id="PS50048"/>
    </source>
</evidence>
<feature type="domain" description="Zn(2)-C6 fungal-type" evidence="2">
    <location>
        <begin position="29"/>
        <end position="61"/>
    </location>
</feature>
<dbReference type="InterPro" id="IPR036864">
    <property type="entry name" value="Zn2-C6_fun-type_DNA-bd_sf"/>
</dbReference>
<organism evidence="3 4">
    <name type="scientific">Mycena metata</name>
    <dbReference type="NCBI Taxonomy" id="1033252"/>
    <lineage>
        <taxon>Eukaryota</taxon>
        <taxon>Fungi</taxon>
        <taxon>Dikarya</taxon>
        <taxon>Basidiomycota</taxon>
        <taxon>Agaricomycotina</taxon>
        <taxon>Agaricomycetes</taxon>
        <taxon>Agaricomycetidae</taxon>
        <taxon>Agaricales</taxon>
        <taxon>Marasmiineae</taxon>
        <taxon>Mycenaceae</taxon>
        <taxon>Mycena</taxon>
    </lineage>
</organism>
<feature type="region of interest" description="Disordered" evidence="1">
    <location>
        <begin position="168"/>
        <end position="189"/>
    </location>
</feature>
<evidence type="ECO:0000313" key="4">
    <source>
        <dbReference type="Proteomes" id="UP001215598"/>
    </source>
</evidence>
<comment type="caution">
    <text evidence="3">The sequence shown here is derived from an EMBL/GenBank/DDBJ whole genome shotgun (WGS) entry which is preliminary data.</text>
</comment>
<feature type="region of interest" description="Disordered" evidence="1">
    <location>
        <begin position="65"/>
        <end position="111"/>
    </location>
</feature>
<accession>A0AAD7JGG7</accession>
<feature type="region of interest" description="Disordered" evidence="1">
    <location>
        <begin position="1"/>
        <end position="22"/>
    </location>
</feature>
<dbReference type="Proteomes" id="UP001215598">
    <property type="component" value="Unassembled WGS sequence"/>
</dbReference>
<keyword evidence="4" id="KW-1185">Reference proteome</keyword>
<gene>
    <name evidence="3" type="ORF">B0H16DRAFT_442840</name>
</gene>
<name>A0AAD7JGG7_9AGAR</name>
<feature type="compositionally biased region" description="Polar residues" evidence="1">
    <location>
        <begin position="68"/>
        <end position="95"/>
    </location>
</feature>
<dbReference type="GO" id="GO:0008270">
    <property type="term" value="F:zinc ion binding"/>
    <property type="evidence" value="ECO:0007669"/>
    <property type="project" value="InterPro"/>
</dbReference>